<evidence type="ECO:0008006" key="3">
    <source>
        <dbReference type="Google" id="ProtNLM"/>
    </source>
</evidence>
<name>A0A381QE46_9ZZZZ</name>
<dbReference type="Gene3D" id="3.30.1150.10">
    <property type="match status" value="1"/>
</dbReference>
<dbReference type="EMBL" id="UINC01001323">
    <property type="protein sequence ID" value="SUZ77605.1"/>
    <property type="molecule type" value="Genomic_DNA"/>
</dbReference>
<accession>A0A381QE46</accession>
<feature type="non-terminal residue" evidence="2">
    <location>
        <position position="1"/>
    </location>
</feature>
<sequence>VFISNSLNRYYQHSTFTVLIVLFFFSLTSPVWAQEYKPSAVVMGLNTGSAPEFSEQILLYKLRNELAGSFDLSKQSAFEIALQKLESSAEKSYCLQLKCIQEVHAAFPQISLFLLKSQPEYQRLTLVLIGENQRWRVKHEVCTLCALTPEEMLTNLVLRMQSYAMPPMVVERTRPQTLSPSTSPETVREKTDSAKTKNKTAKLSSDTKLRKRTESFKPKTSSPLDELQFKIAQRRYNQLIWNKIKKDLMFFRQKNRNQSIKNLKARLRLQIDKYGKVIERQLLKASGSQKFDKSILESVDLLKLPPPMELLIRHPPYVVTILIQP</sequence>
<proteinExistence type="predicted"/>
<evidence type="ECO:0000256" key="1">
    <source>
        <dbReference type="SAM" id="MobiDB-lite"/>
    </source>
</evidence>
<feature type="compositionally biased region" description="Basic and acidic residues" evidence="1">
    <location>
        <begin position="186"/>
        <end position="195"/>
    </location>
</feature>
<feature type="compositionally biased region" description="Basic and acidic residues" evidence="1">
    <location>
        <begin position="205"/>
        <end position="217"/>
    </location>
</feature>
<feature type="compositionally biased region" description="Polar residues" evidence="1">
    <location>
        <begin position="175"/>
        <end position="185"/>
    </location>
</feature>
<organism evidence="2">
    <name type="scientific">marine metagenome</name>
    <dbReference type="NCBI Taxonomy" id="408172"/>
    <lineage>
        <taxon>unclassified sequences</taxon>
        <taxon>metagenomes</taxon>
        <taxon>ecological metagenomes</taxon>
    </lineage>
</organism>
<dbReference type="SUPFAM" id="SSF74653">
    <property type="entry name" value="TolA/TonB C-terminal domain"/>
    <property type="match status" value="1"/>
</dbReference>
<gene>
    <name evidence="2" type="ORF">METZ01_LOCUS30459</name>
</gene>
<protein>
    <recommendedName>
        <fullName evidence="3">TonB C-terminal domain-containing protein</fullName>
    </recommendedName>
</protein>
<feature type="region of interest" description="Disordered" evidence="1">
    <location>
        <begin position="172"/>
        <end position="221"/>
    </location>
</feature>
<dbReference type="Pfam" id="PF13103">
    <property type="entry name" value="TonB_2"/>
    <property type="match status" value="1"/>
</dbReference>
<reference evidence="2" key="1">
    <citation type="submission" date="2018-05" db="EMBL/GenBank/DDBJ databases">
        <authorList>
            <person name="Lanie J.A."/>
            <person name="Ng W.-L."/>
            <person name="Kazmierczak K.M."/>
            <person name="Andrzejewski T.M."/>
            <person name="Davidsen T.M."/>
            <person name="Wayne K.J."/>
            <person name="Tettelin H."/>
            <person name="Glass J.I."/>
            <person name="Rusch D."/>
            <person name="Podicherti R."/>
            <person name="Tsui H.-C.T."/>
            <person name="Winkler M.E."/>
        </authorList>
    </citation>
    <scope>NUCLEOTIDE SEQUENCE</scope>
</reference>
<dbReference type="AlphaFoldDB" id="A0A381QE46"/>
<evidence type="ECO:0000313" key="2">
    <source>
        <dbReference type="EMBL" id="SUZ77605.1"/>
    </source>
</evidence>